<feature type="transmembrane region" description="Helical" evidence="5">
    <location>
        <begin position="16"/>
        <end position="35"/>
    </location>
</feature>
<keyword evidence="4 5" id="KW-0472">Membrane</keyword>
<gene>
    <name evidence="6" type="primary">RTA1_2</name>
    <name evidence="6" type="ORF">CFIMG_001601RA</name>
</gene>
<dbReference type="PANTHER" id="PTHR31465">
    <property type="entry name" value="PROTEIN RTA1-RELATED"/>
    <property type="match status" value="1"/>
</dbReference>
<feature type="transmembrane region" description="Helical" evidence="5">
    <location>
        <begin position="85"/>
        <end position="106"/>
    </location>
</feature>
<evidence type="ECO:0000313" key="7">
    <source>
        <dbReference type="Proteomes" id="UP000222788"/>
    </source>
</evidence>
<dbReference type="EMBL" id="APWK03000044">
    <property type="protein sequence ID" value="PHH53419.1"/>
    <property type="molecule type" value="Genomic_DNA"/>
</dbReference>
<evidence type="ECO:0000256" key="5">
    <source>
        <dbReference type="SAM" id="Phobius"/>
    </source>
</evidence>
<evidence type="ECO:0000256" key="2">
    <source>
        <dbReference type="ARBA" id="ARBA00022692"/>
    </source>
</evidence>
<dbReference type="Proteomes" id="UP000222788">
    <property type="component" value="Unassembled WGS sequence"/>
</dbReference>
<keyword evidence="2 5" id="KW-0812">Transmembrane</keyword>
<accession>A0A2C5WX70</accession>
<evidence type="ECO:0000313" key="6">
    <source>
        <dbReference type="EMBL" id="PHH53419.1"/>
    </source>
</evidence>
<dbReference type="OrthoDB" id="3358017at2759"/>
<feature type="transmembrane region" description="Helical" evidence="5">
    <location>
        <begin position="200"/>
        <end position="220"/>
    </location>
</feature>
<feature type="transmembrane region" description="Helical" evidence="5">
    <location>
        <begin position="156"/>
        <end position="180"/>
    </location>
</feature>
<name>A0A2C5WX70_9PEZI</name>
<dbReference type="AlphaFoldDB" id="A0A2C5WX70"/>
<proteinExistence type="predicted"/>
<keyword evidence="3 5" id="KW-1133">Transmembrane helix</keyword>
<organism evidence="6 7">
    <name type="scientific">Ceratocystis fimbriata CBS 114723</name>
    <dbReference type="NCBI Taxonomy" id="1035309"/>
    <lineage>
        <taxon>Eukaryota</taxon>
        <taxon>Fungi</taxon>
        <taxon>Dikarya</taxon>
        <taxon>Ascomycota</taxon>
        <taxon>Pezizomycotina</taxon>
        <taxon>Sordariomycetes</taxon>
        <taxon>Hypocreomycetidae</taxon>
        <taxon>Microascales</taxon>
        <taxon>Ceratocystidaceae</taxon>
        <taxon>Ceratocystis</taxon>
    </lineage>
</organism>
<comment type="subcellular location">
    <subcellularLocation>
        <location evidence="1">Membrane</location>
        <topology evidence="1">Multi-pass membrane protein</topology>
    </subcellularLocation>
</comment>
<feature type="transmembrane region" description="Helical" evidence="5">
    <location>
        <begin position="42"/>
        <end position="65"/>
    </location>
</feature>
<evidence type="ECO:0000256" key="1">
    <source>
        <dbReference type="ARBA" id="ARBA00004141"/>
    </source>
</evidence>
<dbReference type="GO" id="GO:0016020">
    <property type="term" value="C:membrane"/>
    <property type="evidence" value="ECO:0007669"/>
    <property type="project" value="UniProtKB-SubCell"/>
</dbReference>
<dbReference type="PANTHER" id="PTHR31465:SF35">
    <property type="entry name" value="RTA1 DOMAIN PROTEIN-RELATED"/>
    <property type="match status" value="1"/>
</dbReference>
<evidence type="ECO:0000256" key="4">
    <source>
        <dbReference type="ARBA" id="ARBA00023136"/>
    </source>
</evidence>
<feature type="transmembrane region" description="Helical" evidence="5">
    <location>
        <begin position="235"/>
        <end position="255"/>
    </location>
</feature>
<evidence type="ECO:0000256" key="3">
    <source>
        <dbReference type="ARBA" id="ARBA00022989"/>
    </source>
</evidence>
<reference evidence="6 7" key="1">
    <citation type="journal article" date="2013" name="Fungal Biol.">
        <title>Analysis of microsatellite markers in the genome of the plant pathogen Ceratocystis fimbriata.</title>
        <authorList>
            <person name="Simpson M.C."/>
            <person name="Wilken P.M."/>
            <person name="Coetzee M.P."/>
            <person name="Wingfield M.J."/>
            <person name="Wingfield B.D."/>
        </authorList>
    </citation>
    <scope>NUCLEOTIDE SEQUENCE [LARGE SCALE GENOMIC DNA]</scope>
    <source>
        <strain evidence="6 7">CBS 114723</strain>
    </source>
</reference>
<comment type="caution">
    <text evidence="6">The sequence shown here is derived from an EMBL/GenBank/DDBJ whole genome shotgun (WGS) entry which is preliminary data.</text>
</comment>
<dbReference type="InterPro" id="IPR007568">
    <property type="entry name" value="RTA1"/>
</dbReference>
<dbReference type="Pfam" id="PF04479">
    <property type="entry name" value="RTA1"/>
    <property type="match status" value="1"/>
</dbReference>
<reference evidence="6 7" key="2">
    <citation type="journal article" date="2013" name="IMA Fungus">
        <title>IMA Genome-F 1: Ceratocystis fimbriata: Draft nuclear genome sequence for the plant pathogen, Ceratocystis fimbriata.</title>
        <authorList>
            <person name="Wilken P.M."/>
            <person name="Steenkamp E.T."/>
            <person name="Wingfield M.J."/>
            <person name="de Beer Z.W."/>
            <person name="Wingfield B.D."/>
        </authorList>
    </citation>
    <scope>NUCLEOTIDE SEQUENCE [LARGE SCALE GENOMIC DNA]</scope>
    <source>
        <strain evidence="6 7">CBS 114723</strain>
    </source>
</reference>
<feature type="transmembrane region" description="Helical" evidence="5">
    <location>
        <begin position="118"/>
        <end position="136"/>
    </location>
</feature>
<keyword evidence="7" id="KW-1185">Reference proteome</keyword>
<dbReference type="STRING" id="1035309.A0A2C5WX70"/>
<protein>
    <submittedName>
        <fullName evidence="6">Protein RTA1</fullName>
    </submittedName>
</protein>
<sequence>MAGGNEDKYYEYDPSLPAAVFFTIGFLLSTIVHSYQIIKTRTWFFIPFWIGSIFETIGYACRGVGAKETPDWSKGPVIAQNLLLLFGPTLYAASIYMILGRLIVLLEANKYSLVRPSWLTKFFLIGDIASIIFQGLGGGQLASADTASQRSSAERLIIGGLVVQIMFFTLFMVVTCLFHIRIRKNPTTAVKRLDNTWIRLLMVLYATSFLILVRSLFRMIEFSQGSESELQTKEVYLYVLDATLMLTASILLNVFHPSQCFSERNTGKGSRESAVQLKDYNTEYQRVGV</sequence>